<evidence type="ECO:0000313" key="4">
    <source>
        <dbReference type="EMBL" id="VEJ29539.1"/>
    </source>
</evidence>
<organism evidence="3 5">
    <name type="scientific">Rothia dentocariosa</name>
    <dbReference type="NCBI Taxonomy" id="2047"/>
    <lineage>
        <taxon>Bacteria</taxon>
        <taxon>Bacillati</taxon>
        <taxon>Actinomycetota</taxon>
        <taxon>Actinomycetes</taxon>
        <taxon>Micrococcales</taxon>
        <taxon>Micrococcaceae</taxon>
        <taxon>Rothia</taxon>
    </lineage>
</organism>
<dbReference type="RefSeq" id="WP_070524046.1">
    <property type="nucleotide sequence ID" value="NZ_LR134521.1"/>
</dbReference>
<evidence type="ECO:0000313" key="5">
    <source>
        <dbReference type="Proteomes" id="UP000219947"/>
    </source>
</evidence>
<sequence>MSYSVKEISEKLYISPHTVRYYSDKGLIPTVQRDEHGRRVFTEECVGWFETIHCLRACGMSINDVKAYVDLSRRGVSTASERLHIIEHYAHVARQQLLDAQRRIDFVDRKIAYYQDLMAQENKKHA</sequence>
<dbReference type="STRING" id="762948.HMPREF0733_12049"/>
<dbReference type="InterPro" id="IPR009061">
    <property type="entry name" value="DNA-bd_dom_put_sf"/>
</dbReference>
<name>A0A2A8D7B7_9MICC</name>
<dbReference type="InterPro" id="IPR000551">
    <property type="entry name" value="MerR-type_HTH_dom"/>
</dbReference>
<evidence type="ECO:0000259" key="2">
    <source>
        <dbReference type="PROSITE" id="PS50937"/>
    </source>
</evidence>
<dbReference type="Proteomes" id="UP000219947">
    <property type="component" value="Unassembled WGS sequence"/>
</dbReference>
<proteinExistence type="predicted"/>
<evidence type="ECO:0000313" key="6">
    <source>
        <dbReference type="Proteomes" id="UP000270988"/>
    </source>
</evidence>
<dbReference type="InterPro" id="IPR047057">
    <property type="entry name" value="MerR_fam"/>
</dbReference>
<keyword evidence="5" id="KW-1185">Reference proteome</keyword>
<dbReference type="SUPFAM" id="SSF46955">
    <property type="entry name" value="Putative DNA-binding domain"/>
    <property type="match status" value="1"/>
</dbReference>
<dbReference type="PANTHER" id="PTHR30204:SF83">
    <property type="entry name" value="TRANSCRIPTIONAL REGULATOR, MERR FAMILY"/>
    <property type="match status" value="1"/>
</dbReference>
<dbReference type="EMBL" id="PDEV01000001">
    <property type="protein sequence ID" value="PEN16865.1"/>
    <property type="molecule type" value="Genomic_DNA"/>
</dbReference>
<protein>
    <submittedName>
        <fullName evidence="4">HTH-type transcriptional regulator AdhR</fullName>
    </submittedName>
    <submittedName>
        <fullName evidence="3">MerR family transcriptional regulator</fullName>
    </submittedName>
</protein>
<dbReference type="GO" id="GO:0003700">
    <property type="term" value="F:DNA-binding transcription factor activity"/>
    <property type="evidence" value="ECO:0007669"/>
    <property type="project" value="InterPro"/>
</dbReference>
<dbReference type="Pfam" id="PF13411">
    <property type="entry name" value="MerR_1"/>
    <property type="match status" value="1"/>
</dbReference>
<dbReference type="CDD" id="cd01109">
    <property type="entry name" value="HTH_YyaN"/>
    <property type="match status" value="1"/>
</dbReference>
<dbReference type="Gene3D" id="1.10.1660.10">
    <property type="match status" value="1"/>
</dbReference>
<dbReference type="PROSITE" id="PS50937">
    <property type="entry name" value="HTH_MERR_2"/>
    <property type="match status" value="1"/>
</dbReference>
<gene>
    <name evidence="4" type="primary">adhR</name>
    <name evidence="3" type="ORF">CRM92_02170</name>
    <name evidence="4" type="ORF">NCTC10918_00798</name>
</gene>
<dbReference type="Proteomes" id="UP000270988">
    <property type="component" value="Chromosome"/>
</dbReference>
<feature type="domain" description="HTH merR-type" evidence="2">
    <location>
        <begin position="1"/>
        <end position="71"/>
    </location>
</feature>
<dbReference type="AlphaFoldDB" id="A0A2A8D7B7"/>
<dbReference type="EMBL" id="LR134521">
    <property type="protein sequence ID" value="VEJ29539.1"/>
    <property type="molecule type" value="Genomic_DNA"/>
</dbReference>
<dbReference type="GO" id="GO:0003677">
    <property type="term" value="F:DNA binding"/>
    <property type="evidence" value="ECO:0007669"/>
    <property type="project" value="UniProtKB-KW"/>
</dbReference>
<keyword evidence="1" id="KW-0238">DNA-binding</keyword>
<dbReference type="SMART" id="SM00422">
    <property type="entry name" value="HTH_MERR"/>
    <property type="match status" value="1"/>
</dbReference>
<dbReference type="PANTHER" id="PTHR30204">
    <property type="entry name" value="REDOX-CYCLING DRUG-SENSING TRANSCRIPTIONAL ACTIVATOR SOXR"/>
    <property type="match status" value="1"/>
</dbReference>
<evidence type="ECO:0000313" key="3">
    <source>
        <dbReference type="EMBL" id="PEN16865.1"/>
    </source>
</evidence>
<evidence type="ECO:0000256" key="1">
    <source>
        <dbReference type="ARBA" id="ARBA00023125"/>
    </source>
</evidence>
<accession>A0A2A8D7B7</accession>
<reference evidence="4 6" key="2">
    <citation type="submission" date="2018-12" db="EMBL/GenBank/DDBJ databases">
        <authorList>
            <consortium name="Pathogen Informatics"/>
        </authorList>
    </citation>
    <scope>NUCLEOTIDE SEQUENCE [LARGE SCALE GENOMIC DNA]</scope>
    <source>
        <strain evidence="4 6">NCTC10918</strain>
    </source>
</reference>
<reference evidence="3" key="1">
    <citation type="submission" date="2017-10" db="EMBL/GenBank/DDBJ databases">
        <title>Kefir isolates.</title>
        <authorList>
            <person name="Kim Y."/>
            <person name="Blasche S."/>
        </authorList>
    </citation>
    <scope>NUCLEOTIDE SEQUENCE [LARGE SCALE GENOMIC DNA]</scope>
    <source>
        <strain evidence="3">OG2-2</strain>
    </source>
</reference>